<dbReference type="Gene3D" id="1.10.8.60">
    <property type="match status" value="1"/>
</dbReference>
<keyword evidence="11" id="KW-0010">Activator</keyword>
<keyword evidence="13" id="KW-0535">Nitrogen fixation</keyword>
<dbReference type="GO" id="GO:0043565">
    <property type="term" value="F:sequence-specific DNA binding"/>
    <property type="evidence" value="ECO:0007669"/>
    <property type="project" value="InterPro"/>
</dbReference>
<dbReference type="PROSITE" id="PS50045">
    <property type="entry name" value="SIGMA54_INTERACT_4"/>
    <property type="match status" value="1"/>
</dbReference>
<keyword evidence="9" id="KW-0805">Transcription regulation</keyword>
<dbReference type="Gene3D" id="3.40.50.2300">
    <property type="match status" value="1"/>
</dbReference>
<keyword evidence="6" id="KW-0547">Nucleotide-binding</keyword>
<dbReference type="PRINTS" id="PR01590">
    <property type="entry name" value="HTHFIS"/>
</dbReference>
<dbReference type="GO" id="GO:0005737">
    <property type="term" value="C:cytoplasm"/>
    <property type="evidence" value="ECO:0007669"/>
    <property type="project" value="UniProtKB-SubCell"/>
</dbReference>
<evidence type="ECO:0000256" key="1">
    <source>
        <dbReference type="ARBA" id="ARBA00004496"/>
    </source>
</evidence>
<evidence type="ECO:0000259" key="18">
    <source>
        <dbReference type="PROSITE" id="PS50110"/>
    </source>
</evidence>
<evidence type="ECO:0000256" key="5">
    <source>
        <dbReference type="ARBA" id="ARBA00022553"/>
    </source>
</evidence>
<evidence type="ECO:0000256" key="8">
    <source>
        <dbReference type="ARBA" id="ARBA00023012"/>
    </source>
</evidence>
<dbReference type="SMART" id="SM00448">
    <property type="entry name" value="REC"/>
    <property type="match status" value="1"/>
</dbReference>
<dbReference type="InterPro" id="IPR001789">
    <property type="entry name" value="Sig_transdc_resp-reg_receiver"/>
</dbReference>
<dbReference type="Gene3D" id="1.10.10.60">
    <property type="entry name" value="Homeodomain-like"/>
    <property type="match status" value="1"/>
</dbReference>
<evidence type="ECO:0000313" key="20">
    <source>
        <dbReference type="Proteomes" id="UP000214646"/>
    </source>
</evidence>
<protein>
    <recommendedName>
        <fullName evidence="2">DNA-binding transcriptional regulator NtrC</fullName>
    </recommendedName>
    <alternativeName>
        <fullName evidence="14">Nitrogen regulation protein NR(I)</fullName>
    </alternativeName>
    <alternativeName>
        <fullName evidence="15">Nitrogen regulator I</fullName>
    </alternativeName>
</protein>
<keyword evidence="5 16" id="KW-0597">Phosphoprotein</keyword>
<dbReference type="InterPro" id="IPR009057">
    <property type="entry name" value="Homeodomain-like_sf"/>
</dbReference>
<evidence type="ECO:0000259" key="17">
    <source>
        <dbReference type="PROSITE" id="PS50045"/>
    </source>
</evidence>
<dbReference type="Pfam" id="PF00158">
    <property type="entry name" value="Sigma54_activat"/>
    <property type="match status" value="1"/>
</dbReference>
<reference evidence="20" key="1">
    <citation type="submission" date="2017-06" db="EMBL/GenBank/DDBJ databases">
        <title>Genome analysis of Fimbriiglobus ruber SP5, the first member of the order Planctomycetales with confirmed chitinolytic capability.</title>
        <authorList>
            <person name="Ravin N.V."/>
            <person name="Rakitin A.L."/>
            <person name="Ivanova A.A."/>
            <person name="Beletsky A.V."/>
            <person name="Kulichevskaya I.S."/>
            <person name="Mardanov A.V."/>
            <person name="Dedysh S.N."/>
        </authorList>
    </citation>
    <scope>NUCLEOTIDE SEQUENCE [LARGE SCALE GENOMIC DNA]</scope>
    <source>
        <strain evidence="20">SP5</strain>
    </source>
</reference>
<dbReference type="OrthoDB" id="9803970at2"/>
<keyword evidence="7" id="KW-0067">ATP-binding</keyword>
<dbReference type="Pfam" id="PF02954">
    <property type="entry name" value="HTH_8"/>
    <property type="match status" value="1"/>
</dbReference>
<dbReference type="PANTHER" id="PTHR32071">
    <property type="entry name" value="TRANSCRIPTIONAL REGULATORY PROTEIN"/>
    <property type="match status" value="1"/>
</dbReference>
<evidence type="ECO:0000256" key="4">
    <source>
        <dbReference type="ARBA" id="ARBA00022491"/>
    </source>
</evidence>
<dbReference type="RefSeq" id="WP_088258442.1">
    <property type="nucleotide sequence ID" value="NZ_NIDE01000014.1"/>
</dbReference>
<dbReference type="Pfam" id="PF25601">
    <property type="entry name" value="AAA_lid_14"/>
    <property type="match status" value="1"/>
</dbReference>
<keyword evidence="8" id="KW-0902">Two-component regulatory system</keyword>
<evidence type="ECO:0000256" key="11">
    <source>
        <dbReference type="ARBA" id="ARBA00023159"/>
    </source>
</evidence>
<dbReference type="GO" id="GO:0006355">
    <property type="term" value="P:regulation of DNA-templated transcription"/>
    <property type="evidence" value="ECO:0007669"/>
    <property type="project" value="InterPro"/>
</dbReference>
<name>A0A225DQS2_9BACT</name>
<evidence type="ECO:0000256" key="7">
    <source>
        <dbReference type="ARBA" id="ARBA00022840"/>
    </source>
</evidence>
<evidence type="ECO:0000313" key="19">
    <source>
        <dbReference type="EMBL" id="OWK38715.1"/>
    </source>
</evidence>
<evidence type="ECO:0000256" key="15">
    <source>
        <dbReference type="ARBA" id="ARBA00031910"/>
    </source>
</evidence>
<organism evidence="19 20">
    <name type="scientific">Fimbriiglobus ruber</name>
    <dbReference type="NCBI Taxonomy" id="1908690"/>
    <lineage>
        <taxon>Bacteria</taxon>
        <taxon>Pseudomonadati</taxon>
        <taxon>Planctomycetota</taxon>
        <taxon>Planctomycetia</taxon>
        <taxon>Gemmatales</taxon>
        <taxon>Gemmataceae</taxon>
        <taxon>Fimbriiglobus</taxon>
    </lineage>
</organism>
<comment type="subcellular location">
    <subcellularLocation>
        <location evidence="1">Cytoplasm</location>
    </subcellularLocation>
</comment>
<keyword evidence="10" id="KW-0238">DNA-binding</keyword>
<evidence type="ECO:0000256" key="3">
    <source>
        <dbReference type="ARBA" id="ARBA00022490"/>
    </source>
</evidence>
<dbReference type="PANTHER" id="PTHR32071:SF95">
    <property type="entry name" value="DNA-BINDING TRANSCRIPTIONAL REGULATOR NTRC"/>
    <property type="match status" value="1"/>
</dbReference>
<feature type="domain" description="Response regulatory" evidence="18">
    <location>
        <begin position="3"/>
        <end position="117"/>
    </location>
</feature>
<dbReference type="SUPFAM" id="SSF46689">
    <property type="entry name" value="Homeodomain-like"/>
    <property type="match status" value="1"/>
</dbReference>
<dbReference type="InterPro" id="IPR002078">
    <property type="entry name" value="Sigma_54_int"/>
</dbReference>
<evidence type="ECO:0000256" key="9">
    <source>
        <dbReference type="ARBA" id="ARBA00023015"/>
    </source>
</evidence>
<keyword evidence="4" id="KW-0678">Repressor</keyword>
<comment type="caution">
    <text evidence="19">The sequence shown here is derived from an EMBL/GenBank/DDBJ whole genome shotgun (WGS) entry which is preliminary data.</text>
</comment>
<dbReference type="SUPFAM" id="SSF52540">
    <property type="entry name" value="P-loop containing nucleoside triphosphate hydrolases"/>
    <property type="match status" value="1"/>
</dbReference>
<evidence type="ECO:0000256" key="14">
    <source>
        <dbReference type="ARBA" id="ARBA00029881"/>
    </source>
</evidence>
<dbReference type="SMART" id="SM00382">
    <property type="entry name" value="AAA"/>
    <property type="match status" value="1"/>
</dbReference>
<feature type="modified residue" description="4-aspartylphosphate" evidence="16">
    <location>
        <position position="52"/>
    </location>
</feature>
<evidence type="ECO:0000256" key="12">
    <source>
        <dbReference type="ARBA" id="ARBA00023163"/>
    </source>
</evidence>
<dbReference type="InterPro" id="IPR011006">
    <property type="entry name" value="CheY-like_superfamily"/>
</dbReference>
<dbReference type="EMBL" id="NIDE01000014">
    <property type="protein sequence ID" value="OWK38715.1"/>
    <property type="molecule type" value="Genomic_DNA"/>
</dbReference>
<dbReference type="GO" id="GO:0000160">
    <property type="term" value="P:phosphorelay signal transduction system"/>
    <property type="evidence" value="ECO:0007669"/>
    <property type="project" value="UniProtKB-KW"/>
</dbReference>
<dbReference type="Gene3D" id="3.40.50.300">
    <property type="entry name" value="P-loop containing nucleotide triphosphate hydrolases"/>
    <property type="match status" value="1"/>
</dbReference>
<dbReference type="InterPro" id="IPR002197">
    <property type="entry name" value="HTH_Fis"/>
</dbReference>
<keyword evidence="12" id="KW-0804">Transcription</keyword>
<dbReference type="InterPro" id="IPR003593">
    <property type="entry name" value="AAA+_ATPase"/>
</dbReference>
<dbReference type="SUPFAM" id="SSF52172">
    <property type="entry name" value="CheY-like"/>
    <property type="match status" value="1"/>
</dbReference>
<keyword evidence="20" id="KW-1185">Reference proteome</keyword>
<proteinExistence type="predicted"/>
<dbReference type="Proteomes" id="UP000214646">
    <property type="component" value="Unassembled WGS sequence"/>
</dbReference>
<dbReference type="FunFam" id="3.40.50.300:FF:000006">
    <property type="entry name" value="DNA-binding transcriptional regulator NtrC"/>
    <property type="match status" value="1"/>
</dbReference>
<evidence type="ECO:0000256" key="2">
    <source>
        <dbReference type="ARBA" id="ARBA00019059"/>
    </source>
</evidence>
<dbReference type="CDD" id="cd00009">
    <property type="entry name" value="AAA"/>
    <property type="match status" value="1"/>
</dbReference>
<keyword evidence="3" id="KW-0963">Cytoplasm</keyword>
<evidence type="ECO:0000256" key="13">
    <source>
        <dbReference type="ARBA" id="ARBA00023231"/>
    </source>
</evidence>
<accession>A0A225DQS2</accession>
<sequence>MATLLLIDDEPVIQHAFRKAFHPPEYQTLTARTAAEGLGLLSAHRPDAVILDINLPDSHGLQTFERIRQFDARIPVVLVTGHGTTGLAIEAMKHGAFEYLLKPLRYEQMQELVRRACACSRLMQVPAVVAETAAAPDSADALVGGCPAMQEVYKAIGRVAATDATVLILGENGTGKELIARAIYQHSKRADKPFLAINCGAIPENLIESELFGHEKGAFTGADRKRIGKFEQCNDGTIFLDEVGEMPALAQVKMLRLFQEQRFERVGGTETVKTNVRLIAATNADLEKLVAAGRFRSDLFFRLNVFTIKLPALRERAADVDVLTDYFLARFSRELGRPVPVVPPETRALLQVYPWPGNVRELQSVLKVGLLQMSGGVLLPEFLTITTQPAPPVPTGGNGPPAEARPPLDWDRFIAERLEAGSHDLYAECLTLMERQLLTRALQRTGGNQLRAAEILGITRGSLRHKLRALGLSIERSVSADDEPGE</sequence>
<dbReference type="PROSITE" id="PS50110">
    <property type="entry name" value="RESPONSE_REGULATORY"/>
    <property type="match status" value="1"/>
</dbReference>
<evidence type="ECO:0000256" key="10">
    <source>
        <dbReference type="ARBA" id="ARBA00023125"/>
    </source>
</evidence>
<dbReference type="InterPro" id="IPR027417">
    <property type="entry name" value="P-loop_NTPase"/>
</dbReference>
<dbReference type="InterPro" id="IPR058031">
    <property type="entry name" value="AAA_lid_NorR"/>
</dbReference>
<gene>
    <name evidence="19" type="ORF">FRUB_07835</name>
</gene>
<evidence type="ECO:0000256" key="6">
    <source>
        <dbReference type="ARBA" id="ARBA00022741"/>
    </source>
</evidence>
<feature type="domain" description="Sigma-54 factor interaction" evidence="17">
    <location>
        <begin position="142"/>
        <end position="371"/>
    </location>
</feature>
<dbReference type="Pfam" id="PF00072">
    <property type="entry name" value="Response_reg"/>
    <property type="match status" value="1"/>
</dbReference>
<evidence type="ECO:0000256" key="16">
    <source>
        <dbReference type="PROSITE-ProRule" id="PRU00169"/>
    </source>
</evidence>
<dbReference type="GO" id="GO:0005524">
    <property type="term" value="F:ATP binding"/>
    <property type="evidence" value="ECO:0007669"/>
    <property type="project" value="UniProtKB-KW"/>
</dbReference>
<dbReference type="AlphaFoldDB" id="A0A225DQS2"/>